<dbReference type="InterPro" id="IPR029135">
    <property type="entry name" value="PPP1R35_C"/>
</dbReference>
<evidence type="ECO:0000259" key="6">
    <source>
        <dbReference type="Pfam" id="PF15503"/>
    </source>
</evidence>
<keyword evidence="8" id="KW-1185">Reference proteome</keyword>
<dbReference type="AlphaFoldDB" id="B3MP02"/>
<dbReference type="PhylomeDB" id="B3MP02"/>
<dbReference type="eggNOG" id="ENOG502TB9M">
    <property type="taxonomic scope" value="Eukaryota"/>
</dbReference>
<feature type="domain" description="Protein phosphatase 1 regulatory subunit 35 C-terminal" evidence="6">
    <location>
        <begin position="72"/>
        <end position="169"/>
    </location>
</feature>
<evidence type="ECO:0000313" key="7">
    <source>
        <dbReference type="EMBL" id="EDV31168.1"/>
    </source>
</evidence>
<dbReference type="OMA" id="EDYVQPI"/>
<comment type="similarity">
    <text evidence="4">Belongs to the PPP1R35 family.</text>
</comment>
<dbReference type="EMBL" id="CH902620">
    <property type="protein sequence ID" value="EDV31168.1"/>
    <property type="molecule type" value="Genomic_DNA"/>
</dbReference>
<dbReference type="GeneID" id="6498038"/>
<evidence type="ECO:0000256" key="4">
    <source>
        <dbReference type="ARBA" id="ARBA00029452"/>
    </source>
</evidence>
<evidence type="ECO:0000256" key="1">
    <source>
        <dbReference type="ARBA" id="ARBA00004114"/>
    </source>
</evidence>
<accession>B3MP02</accession>
<feature type="region of interest" description="Disordered" evidence="5">
    <location>
        <begin position="1"/>
        <end position="37"/>
    </location>
</feature>
<dbReference type="GO" id="GO:0005814">
    <property type="term" value="C:centriole"/>
    <property type="evidence" value="ECO:0007669"/>
    <property type="project" value="UniProtKB-SubCell"/>
</dbReference>
<protein>
    <recommendedName>
        <fullName evidence="6">Protein phosphatase 1 regulatory subunit 35 C-terminal domain-containing protein</fullName>
    </recommendedName>
</protein>
<feature type="compositionally biased region" description="Polar residues" evidence="5">
    <location>
        <begin position="9"/>
        <end position="19"/>
    </location>
</feature>
<dbReference type="Pfam" id="PF15503">
    <property type="entry name" value="PPP1R35_C"/>
    <property type="match status" value="1"/>
</dbReference>
<sequence length="203" mass="22811">MPHKRKSRVNWNQKNTATRRAQLAHPPAGPPPAAVAPDNEQCQEVEEIEPQMPAPECVTFRAPVSCRKFAVPHYNSSVRKKEEIDALNKMKAVISEANMTPSMVTAIAPRVTHKMNFPPDQAVFKDLVPLNVNDSVLVPHKQGETSKNRATKETGPKTKPEPQLADYAEKIEPIILAIPEPELHLDFPREAFDFLGAYRKIFY</sequence>
<feature type="compositionally biased region" description="Basic and acidic residues" evidence="5">
    <location>
        <begin position="141"/>
        <end position="160"/>
    </location>
</feature>
<comment type="subcellular location">
    <subcellularLocation>
        <location evidence="1">Cytoplasm</location>
        <location evidence="1">Cytoskeleton</location>
        <location evidence="1">Microtubule organizing center</location>
        <location evidence="1">Centrosome</location>
        <location evidence="1">Centriole</location>
    </subcellularLocation>
</comment>
<feature type="region of interest" description="Disordered" evidence="5">
    <location>
        <begin position="140"/>
        <end position="162"/>
    </location>
</feature>
<keyword evidence="2" id="KW-0963">Cytoplasm</keyword>
<dbReference type="GO" id="GO:0007099">
    <property type="term" value="P:centriole replication"/>
    <property type="evidence" value="ECO:0007669"/>
    <property type="project" value="EnsemblMetazoa"/>
</dbReference>
<evidence type="ECO:0000313" key="8">
    <source>
        <dbReference type="Proteomes" id="UP000007801"/>
    </source>
</evidence>
<evidence type="ECO:0000256" key="3">
    <source>
        <dbReference type="ARBA" id="ARBA00023212"/>
    </source>
</evidence>
<evidence type="ECO:0000256" key="2">
    <source>
        <dbReference type="ARBA" id="ARBA00022490"/>
    </source>
</evidence>
<dbReference type="KEGG" id="dan:6498038"/>
<gene>
    <name evidence="7" type="primary">Dana\GF15225</name>
    <name evidence="7" type="synonym">dana_GLEANR_15991</name>
    <name evidence="7" type="ORF">GF15225</name>
</gene>
<name>B3MP02_DROAN</name>
<reference evidence="7 8" key="1">
    <citation type="journal article" date="2007" name="Nature">
        <title>Evolution of genes and genomes on the Drosophila phylogeny.</title>
        <authorList>
            <consortium name="Drosophila 12 Genomes Consortium"/>
            <person name="Clark A.G."/>
            <person name="Eisen M.B."/>
            <person name="Smith D.R."/>
            <person name="Bergman C.M."/>
            <person name="Oliver B."/>
            <person name="Markow T.A."/>
            <person name="Kaufman T.C."/>
            <person name="Kellis M."/>
            <person name="Gelbart W."/>
            <person name="Iyer V.N."/>
            <person name="Pollard D.A."/>
            <person name="Sackton T.B."/>
            <person name="Larracuente A.M."/>
            <person name="Singh N.D."/>
            <person name="Abad J.P."/>
            <person name="Abt D.N."/>
            <person name="Adryan B."/>
            <person name="Aguade M."/>
            <person name="Akashi H."/>
            <person name="Anderson W.W."/>
            <person name="Aquadro C.F."/>
            <person name="Ardell D.H."/>
            <person name="Arguello R."/>
            <person name="Artieri C.G."/>
            <person name="Barbash D.A."/>
            <person name="Barker D."/>
            <person name="Barsanti P."/>
            <person name="Batterham P."/>
            <person name="Batzoglou S."/>
            <person name="Begun D."/>
            <person name="Bhutkar A."/>
            <person name="Blanco E."/>
            <person name="Bosak S.A."/>
            <person name="Bradley R.K."/>
            <person name="Brand A.D."/>
            <person name="Brent M.R."/>
            <person name="Brooks A.N."/>
            <person name="Brown R.H."/>
            <person name="Butlin R.K."/>
            <person name="Caggese C."/>
            <person name="Calvi B.R."/>
            <person name="Bernardo de Carvalho A."/>
            <person name="Caspi A."/>
            <person name="Castrezana S."/>
            <person name="Celniker S.E."/>
            <person name="Chang J.L."/>
            <person name="Chapple C."/>
            <person name="Chatterji S."/>
            <person name="Chinwalla A."/>
            <person name="Civetta A."/>
            <person name="Clifton S.W."/>
            <person name="Comeron J.M."/>
            <person name="Costello J.C."/>
            <person name="Coyne J.A."/>
            <person name="Daub J."/>
            <person name="David R.G."/>
            <person name="Delcher A.L."/>
            <person name="Delehaunty K."/>
            <person name="Do C.B."/>
            <person name="Ebling H."/>
            <person name="Edwards K."/>
            <person name="Eickbush T."/>
            <person name="Evans J.D."/>
            <person name="Filipski A."/>
            <person name="Findeiss S."/>
            <person name="Freyhult E."/>
            <person name="Fulton L."/>
            <person name="Fulton R."/>
            <person name="Garcia A.C."/>
            <person name="Gardiner A."/>
            <person name="Garfield D.A."/>
            <person name="Garvin B.E."/>
            <person name="Gibson G."/>
            <person name="Gilbert D."/>
            <person name="Gnerre S."/>
            <person name="Godfrey J."/>
            <person name="Good R."/>
            <person name="Gotea V."/>
            <person name="Gravely B."/>
            <person name="Greenberg A.J."/>
            <person name="Griffiths-Jones S."/>
            <person name="Gross S."/>
            <person name="Guigo R."/>
            <person name="Gustafson E.A."/>
            <person name="Haerty W."/>
            <person name="Hahn M.W."/>
            <person name="Halligan D.L."/>
            <person name="Halpern A.L."/>
            <person name="Halter G.M."/>
            <person name="Han M.V."/>
            <person name="Heger A."/>
            <person name="Hillier L."/>
            <person name="Hinrichs A.S."/>
            <person name="Holmes I."/>
            <person name="Hoskins R.A."/>
            <person name="Hubisz M.J."/>
            <person name="Hultmark D."/>
            <person name="Huntley M.A."/>
            <person name="Jaffe D.B."/>
            <person name="Jagadeeshan S."/>
            <person name="Jeck W.R."/>
            <person name="Johnson J."/>
            <person name="Jones C.D."/>
            <person name="Jordan W.C."/>
            <person name="Karpen G.H."/>
            <person name="Kataoka E."/>
            <person name="Keightley P.D."/>
            <person name="Kheradpour P."/>
            <person name="Kirkness E.F."/>
            <person name="Koerich L.B."/>
            <person name="Kristiansen K."/>
            <person name="Kudrna D."/>
            <person name="Kulathinal R.J."/>
            <person name="Kumar S."/>
            <person name="Kwok R."/>
            <person name="Lander E."/>
            <person name="Langley C.H."/>
            <person name="Lapoint R."/>
            <person name="Lazzaro B.P."/>
            <person name="Lee S.J."/>
            <person name="Levesque L."/>
            <person name="Li R."/>
            <person name="Lin C.F."/>
            <person name="Lin M.F."/>
            <person name="Lindblad-Toh K."/>
            <person name="Llopart A."/>
            <person name="Long M."/>
            <person name="Low L."/>
            <person name="Lozovsky E."/>
            <person name="Lu J."/>
            <person name="Luo M."/>
            <person name="Machado C.A."/>
            <person name="Makalowski W."/>
            <person name="Marzo M."/>
            <person name="Matsuda M."/>
            <person name="Matzkin L."/>
            <person name="McAllister B."/>
            <person name="McBride C.S."/>
            <person name="McKernan B."/>
            <person name="McKernan K."/>
            <person name="Mendez-Lago M."/>
            <person name="Minx P."/>
            <person name="Mollenhauer M.U."/>
            <person name="Montooth K."/>
            <person name="Mount S.M."/>
            <person name="Mu X."/>
            <person name="Myers E."/>
            <person name="Negre B."/>
            <person name="Newfeld S."/>
            <person name="Nielsen R."/>
            <person name="Noor M.A."/>
            <person name="O'Grady P."/>
            <person name="Pachter L."/>
            <person name="Papaceit M."/>
            <person name="Parisi M.J."/>
            <person name="Parisi M."/>
            <person name="Parts L."/>
            <person name="Pedersen J.S."/>
            <person name="Pesole G."/>
            <person name="Phillippy A.M."/>
            <person name="Ponting C.P."/>
            <person name="Pop M."/>
            <person name="Porcelli D."/>
            <person name="Powell J.R."/>
            <person name="Prohaska S."/>
            <person name="Pruitt K."/>
            <person name="Puig M."/>
            <person name="Quesneville H."/>
            <person name="Ram K.R."/>
            <person name="Rand D."/>
            <person name="Rasmussen M.D."/>
            <person name="Reed L.K."/>
            <person name="Reenan R."/>
            <person name="Reily A."/>
            <person name="Remington K.A."/>
            <person name="Rieger T.T."/>
            <person name="Ritchie M.G."/>
            <person name="Robin C."/>
            <person name="Rogers Y.H."/>
            <person name="Rohde C."/>
            <person name="Rozas J."/>
            <person name="Rubenfield M.J."/>
            <person name="Ruiz A."/>
            <person name="Russo S."/>
            <person name="Salzberg S.L."/>
            <person name="Sanchez-Gracia A."/>
            <person name="Saranga D.J."/>
            <person name="Sato H."/>
            <person name="Schaeffer S.W."/>
            <person name="Schatz M.C."/>
            <person name="Schlenke T."/>
            <person name="Schwartz R."/>
            <person name="Segarra C."/>
            <person name="Singh R.S."/>
            <person name="Sirot L."/>
            <person name="Sirota M."/>
            <person name="Sisneros N.B."/>
            <person name="Smith C.D."/>
            <person name="Smith T.F."/>
            <person name="Spieth J."/>
            <person name="Stage D.E."/>
            <person name="Stark A."/>
            <person name="Stephan W."/>
            <person name="Strausberg R.L."/>
            <person name="Strempel S."/>
            <person name="Sturgill D."/>
            <person name="Sutton G."/>
            <person name="Sutton G.G."/>
            <person name="Tao W."/>
            <person name="Teichmann S."/>
            <person name="Tobari Y.N."/>
            <person name="Tomimura Y."/>
            <person name="Tsolas J.M."/>
            <person name="Valente V.L."/>
            <person name="Venter E."/>
            <person name="Venter J.C."/>
            <person name="Vicario S."/>
            <person name="Vieira F.G."/>
            <person name="Vilella A.J."/>
            <person name="Villasante A."/>
            <person name="Walenz B."/>
            <person name="Wang J."/>
            <person name="Wasserman M."/>
            <person name="Watts T."/>
            <person name="Wilson D."/>
            <person name="Wilson R.K."/>
            <person name="Wing R.A."/>
            <person name="Wolfner M.F."/>
            <person name="Wong A."/>
            <person name="Wong G.K."/>
            <person name="Wu C.I."/>
            <person name="Wu G."/>
            <person name="Yamamoto D."/>
            <person name="Yang H.P."/>
            <person name="Yang S.P."/>
            <person name="Yorke J.A."/>
            <person name="Yoshida K."/>
            <person name="Zdobnov E."/>
            <person name="Zhang P."/>
            <person name="Zhang Y."/>
            <person name="Zimin A.V."/>
            <person name="Baldwin J."/>
            <person name="Abdouelleil A."/>
            <person name="Abdulkadir J."/>
            <person name="Abebe A."/>
            <person name="Abera B."/>
            <person name="Abreu J."/>
            <person name="Acer S.C."/>
            <person name="Aftuck L."/>
            <person name="Alexander A."/>
            <person name="An P."/>
            <person name="Anderson E."/>
            <person name="Anderson S."/>
            <person name="Arachi H."/>
            <person name="Azer M."/>
            <person name="Bachantsang P."/>
            <person name="Barry A."/>
            <person name="Bayul T."/>
            <person name="Berlin A."/>
            <person name="Bessette D."/>
            <person name="Bloom T."/>
            <person name="Blye J."/>
            <person name="Boguslavskiy L."/>
            <person name="Bonnet C."/>
            <person name="Boukhgalter B."/>
            <person name="Bourzgui I."/>
            <person name="Brown A."/>
            <person name="Cahill P."/>
            <person name="Channer S."/>
            <person name="Cheshatsang Y."/>
            <person name="Chuda L."/>
            <person name="Citroen M."/>
            <person name="Collymore A."/>
            <person name="Cooke P."/>
            <person name="Costello M."/>
            <person name="D'Aco K."/>
            <person name="Daza R."/>
            <person name="De Haan G."/>
            <person name="DeGray S."/>
            <person name="DeMaso C."/>
            <person name="Dhargay N."/>
            <person name="Dooley K."/>
            <person name="Dooley E."/>
            <person name="Doricent M."/>
            <person name="Dorje P."/>
            <person name="Dorjee K."/>
            <person name="Dupes A."/>
            <person name="Elong R."/>
            <person name="Falk J."/>
            <person name="Farina A."/>
            <person name="Faro S."/>
            <person name="Ferguson D."/>
            <person name="Fisher S."/>
            <person name="Foley C.D."/>
            <person name="Franke A."/>
            <person name="Friedrich D."/>
            <person name="Gadbois L."/>
            <person name="Gearin G."/>
            <person name="Gearin C.R."/>
            <person name="Giannoukos G."/>
            <person name="Goode T."/>
            <person name="Graham J."/>
            <person name="Grandbois E."/>
            <person name="Grewal S."/>
            <person name="Gyaltsen K."/>
            <person name="Hafez N."/>
            <person name="Hagos B."/>
            <person name="Hall J."/>
            <person name="Henson C."/>
            <person name="Hollinger A."/>
            <person name="Honan T."/>
            <person name="Huard M.D."/>
            <person name="Hughes L."/>
            <person name="Hurhula B."/>
            <person name="Husby M.E."/>
            <person name="Kamat A."/>
            <person name="Kanga B."/>
            <person name="Kashin S."/>
            <person name="Khazanovich D."/>
            <person name="Kisner P."/>
            <person name="Lance K."/>
            <person name="Lara M."/>
            <person name="Lee W."/>
            <person name="Lennon N."/>
            <person name="Letendre F."/>
            <person name="LeVine R."/>
            <person name="Lipovsky A."/>
            <person name="Liu X."/>
            <person name="Liu J."/>
            <person name="Liu S."/>
            <person name="Lokyitsang T."/>
            <person name="Lokyitsang Y."/>
            <person name="Lubonja R."/>
            <person name="Lui A."/>
            <person name="MacDonald P."/>
            <person name="Magnisalis V."/>
            <person name="Maru K."/>
            <person name="Matthews C."/>
            <person name="McCusker W."/>
            <person name="McDonough S."/>
            <person name="Mehta T."/>
            <person name="Meldrim J."/>
            <person name="Meneus L."/>
            <person name="Mihai O."/>
            <person name="Mihalev A."/>
            <person name="Mihova T."/>
            <person name="Mittelman R."/>
            <person name="Mlenga V."/>
            <person name="Montmayeur A."/>
            <person name="Mulrain L."/>
            <person name="Navidi A."/>
            <person name="Naylor J."/>
            <person name="Negash T."/>
            <person name="Nguyen T."/>
            <person name="Nguyen N."/>
            <person name="Nicol R."/>
            <person name="Norbu C."/>
            <person name="Norbu N."/>
            <person name="Novod N."/>
            <person name="O'Neill B."/>
            <person name="Osman S."/>
            <person name="Markiewicz E."/>
            <person name="Oyono O.L."/>
            <person name="Patti C."/>
            <person name="Phunkhang P."/>
            <person name="Pierre F."/>
            <person name="Priest M."/>
            <person name="Raghuraman S."/>
            <person name="Rege F."/>
            <person name="Reyes R."/>
            <person name="Rise C."/>
            <person name="Rogov P."/>
            <person name="Ross K."/>
            <person name="Ryan E."/>
            <person name="Settipalli S."/>
            <person name="Shea T."/>
            <person name="Sherpa N."/>
            <person name="Shi L."/>
            <person name="Shih D."/>
            <person name="Sparrow T."/>
            <person name="Spaulding J."/>
            <person name="Stalker J."/>
            <person name="Stange-Thomann N."/>
            <person name="Stavropoulos S."/>
            <person name="Stone C."/>
            <person name="Strader C."/>
            <person name="Tesfaye S."/>
            <person name="Thomson T."/>
            <person name="Thoulutsang Y."/>
            <person name="Thoulutsang D."/>
            <person name="Topham K."/>
            <person name="Topping I."/>
            <person name="Tsamla T."/>
            <person name="Vassiliev H."/>
            <person name="Vo A."/>
            <person name="Wangchuk T."/>
            <person name="Wangdi T."/>
            <person name="Weiand M."/>
            <person name="Wilkinson J."/>
            <person name="Wilson A."/>
            <person name="Yadav S."/>
            <person name="Young G."/>
            <person name="Yu Q."/>
            <person name="Zembek L."/>
            <person name="Zhong D."/>
            <person name="Zimmer A."/>
            <person name="Zwirko Z."/>
            <person name="Jaffe D.B."/>
            <person name="Alvarez P."/>
            <person name="Brockman W."/>
            <person name="Butler J."/>
            <person name="Chin C."/>
            <person name="Gnerre S."/>
            <person name="Grabherr M."/>
            <person name="Kleber M."/>
            <person name="Mauceli E."/>
            <person name="MacCallum I."/>
        </authorList>
    </citation>
    <scope>NUCLEOTIDE SEQUENCE [LARGE SCALE GENOMIC DNA]</scope>
    <source>
        <strain evidence="8">Tucson 14024-0371.13</strain>
    </source>
</reference>
<dbReference type="HOGENOM" id="CLU_1306049_0_0_1"/>
<dbReference type="OrthoDB" id="8191506at2759"/>
<organism evidence="7 8">
    <name type="scientific">Drosophila ananassae</name>
    <name type="common">Fruit fly</name>
    <dbReference type="NCBI Taxonomy" id="7217"/>
    <lineage>
        <taxon>Eukaryota</taxon>
        <taxon>Metazoa</taxon>
        <taxon>Ecdysozoa</taxon>
        <taxon>Arthropoda</taxon>
        <taxon>Hexapoda</taxon>
        <taxon>Insecta</taxon>
        <taxon>Pterygota</taxon>
        <taxon>Neoptera</taxon>
        <taxon>Endopterygota</taxon>
        <taxon>Diptera</taxon>
        <taxon>Brachycera</taxon>
        <taxon>Muscomorpha</taxon>
        <taxon>Ephydroidea</taxon>
        <taxon>Drosophilidae</taxon>
        <taxon>Drosophila</taxon>
        <taxon>Sophophora</taxon>
    </lineage>
</organism>
<dbReference type="FunCoup" id="B3MP02">
    <property type="interactions" value="25"/>
</dbReference>
<dbReference type="STRING" id="7217.B3MP02"/>
<proteinExistence type="inferred from homology"/>
<dbReference type="Proteomes" id="UP000007801">
    <property type="component" value="Unassembled WGS sequence"/>
</dbReference>
<dbReference type="CTD" id="34158"/>
<dbReference type="InParanoid" id="B3MP02"/>
<evidence type="ECO:0000256" key="5">
    <source>
        <dbReference type="SAM" id="MobiDB-lite"/>
    </source>
</evidence>
<keyword evidence="3" id="KW-0206">Cytoskeleton</keyword>